<protein>
    <recommendedName>
        <fullName evidence="1">DUF6699 domain-containing protein</fullName>
    </recommendedName>
</protein>
<evidence type="ECO:0000259" key="1">
    <source>
        <dbReference type="Pfam" id="PF20415"/>
    </source>
</evidence>
<reference evidence="2" key="1">
    <citation type="submission" date="2022-08" db="EMBL/GenBank/DDBJ databases">
        <authorList>
            <consortium name="DOE Joint Genome Institute"/>
            <person name="Min B."/>
            <person name="Riley R."/>
            <person name="Sierra-Patev S."/>
            <person name="Naranjo-Ortiz M."/>
            <person name="Looney B."/>
            <person name="Konkel Z."/>
            <person name="Slot J.C."/>
            <person name="Sakamoto Y."/>
            <person name="Steenwyk J.L."/>
            <person name="Rokas A."/>
            <person name="Carro J."/>
            <person name="Camarero S."/>
            <person name="Ferreira P."/>
            <person name="Molpeceres G."/>
            <person name="Ruiz-Duenas F.J."/>
            <person name="Serrano A."/>
            <person name="Henrissat B."/>
            <person name="Drula E."/>
            <person name="Hughes K.W."/>
            <person name="Mata J.L."/>
            <person name="Ishikawa N.K."/>
            <person name="Vargas-Isla R."/>
            <person name="Ushijima S."/>
            <person name="Smith C.A."/>
            <person name="Ahrendt S."/>
            <person name="Andreopoulos W."/>
            <person name="He G."/>
            <person name="Labutti K."/>
            <person name="Lipzen A."/>
            <person name="Ng V."/>
            <person name="Sandor L."/>
            <person name="Barry K."/>
            <person name="Martinez A.T."/>
            <person name="Xiao Y."/>
            <person name="Gibbons J.G."/>
            <person name="Terashima K."/>
            <person name="Hibbett D.S."/>
            <person name="Grigoriev I.V."/>
        </authorList>
    </citation>
    <scope>NUCLEOTIDE SEQUENCE</scope>
    <source>
        <strain evidence="2">TFB9207</strain>
    </source>
</reference>
<evidence type="ECO:0000313" key="3">
    <source>
        <dbReference type="Proteomes" id="UP001163846"/>
    </source>
</evidence>
<proteinExistence type="predicted"/>
<feature type="non-terminal residue" evidence="2">
    <location>
        <position position="1"/>
    </location>
</feature>
<evidence type="ECO:0000313" key="2">
    <source>
        <dbReference type="EMBL" id="KAJ3834311.1"/>
    </source>
</evidence>
<gene>
    <name evidence="2" type="ORF">F5878DRAFT_520606</name>
</gene>
<organism evidence="2 3">
    <name type="scientific">Lentinula raphanica</name>
    <dbReference type="NCBI Taxonomy" id="153919"/>
    <lineage>
        <taxon>Eukaryota</taxon>
        <taxon>Fungi</taxon>
        <taxon>Dikarya</taxon>
        <taxon>Basidiomycota</taxon>
        <taxon>Agaricomycotina</taxon>
        <taxon>Agaricomycetes</taxon>
        <taxon>Agaricomycetidae</taxon>
        <taxon>Agaricales</taxon>
        <taxon>Marasmiineae</taxon>
        <taxon>Omphalotaceae</taxon>
        <taxon>Lentinula</taxon>
    </lineage>
</organism>
<dbReference type="Proteomes" id="UP001163846">
    <property type="component" value="Unassembled WGS sequence"/>
</dbReference>
<dbReference type="Pfam" id="PF20415">
    <property type="entry name" value="DUF6699"/>
    <property type="match status" value="1"/>
</dbReference>
<feature type="domain" description="DUF6699" evidence="1">
    <location>
        <begin position="6"/>
        <end position="117"/>
    </location>
</feature>
<feature type="non-terminal residue" evidence="2">
    <location>
        <position position="117"/>
    </location>
</feature>
<comment type="caution">
    <text evidence="2">The sequence shown here is derived from an EMBL/GenBank/DDBJ whole genome shotgun (WGS) entry which is preliminary data.</text>
</comment>
<sequence>LDAQSLSLPATNWPVPVLVISCSGLPYIIRIRETSPRSGITVYNVFDQLYRALREPIDRDQLLSDPHSEITRAVNIAWNERYSEMMRNGDAVEASNITRNGPAKIDYLRGHRIFAGL</sequence>
<name>A0AA38P149_9AGAR</name>
<accession>A0AA38P149</accession>
<dbReference type="AlphaFoldDB" id="A0AA38P149"/>
<dbReference type="EMBL" id="MU806550">
    <property type="protein sequence ID" value="KAJ3834311.1"/>
    <property type="molecule type" value="Genomic_DNA"/>
</dbReference>
<dbReference type="InterPro" id="IPR046522">
    <property type="entry name" value="DUF6699"/>
</dbReference>
<keyword evidence="3" id="KW-1185">Reference proteome</keyword>